<dbReference type="RefSeq" id="XP_049125341.1">
    <property type="nucleotide sequence ID" value="XM_049269384.1"/>
</dbReference>
<protein>
    <recommendedName>
        <fullName evidence="5">Small secreted protein</fullName>
    </recommendedName>
</protein>
<dbReference type="AlphaFoldDB" id="A0AA37L727"/>
<evidence type="ECO:0000256" key="1">
    <source>
        <dbReference type="SAM" id="MobiDB-lite"/>
    </source>
</evidence>
<keyword evidence="2" id="KW-0732">Signal</keyword>
<evidence type="ECO:0000256" key="2">
    <source>
        <dbReference type="SAM" id="SignalP"/>
    </source>
</evidence>
<organism evidence="3 4">
    <name type="scientific">Colletotrichum spaethianum</name>
    <dbReference type="NCBI Taxonomy" id="700344"/>
    <lineage>
        <taxon>Eukaryota</taxon>
        <taxon>Fungi</taxon>
        <taxon>Dikarya</taxon>
        <taxon>Ascomycota</taxon>
        <taxon>Pezizomycotina</taxon>
        <taxon>Sordariomycetes</taxon>
        <taxon>Hypocreomycetidae</taxon>
        <taxon>Glomerellales</taxon>
        <taxon>Glomerellaceae</taxon>
        <taxon>Colletotrichum</taxon>
        <taxon>Colletotrichum spaethianum species complex</taxon>
    </lineage>
</organism>
<evidence type="ECO:0008006" key="5">
    <source>
        <dbReference type="Google" id="ProtNLM"/>
    </source>
</evidence>
<gene>
    <name evidence="3" type="ORF">ColSpa_03172</name>
</gene>
<accession>A0AA37L727</accession>
<dbReference type="EMBL" id="BQXU01000006">
    <property type="protein sequence ID" value="GKT42991.1"/>
    <property type="molecule type" value="Genomic_DNA"/>
</dbReference>
<name>A0AA37L727_9PEZI</name>
<feature type="region of interest" description="Disordered" evidence="1">
    <location>
        <begin position="32"/>
        <end position="162"/>
    </location>
</feature>
<dbReference type="GeneID" id="73323974"/>
<feature type="signal peptide" evidence="2">
    <location>
        <begin position="1"/>
        <end position="19"/>
    </location>
</feature>
<keyword evidence="4" id="KW-1185">Reference proteome</keyword>
<proteinExistence type="predicted"/>
<sequence>MRYSQLILSLFLFVTFAIALPMPAPVESVVARANGNKGGGKATPRKRSKKQEKQDTKAVAKAEKGGNFNQAKGKLSNDIKEGQKVRGQNQQNADKKNTALVKGLDKVQGAQAKEAKQTASLKGGNTAADKKTLKALQGEIGDGIKQNKANEKAAKAGSKKGN</sequence>
<evidence type="ECO:0000313" key="4">
    <source>
        <dbReference type="Proteomes" id="UP001055115"/>
    </source>
</evidence>
<feature type="compositionally biased region" description="Basic and acidic residues" evidence="1">
    <location>
        <begin position="75"/>
        <end position="84"/>
    </location>
</feature>
<reference evidence="3 4" key="1">
    <citation type="submission" date="2022-03" db="EMBL/GenBank/DDBJ databases">
        <title>Genome data of Colletotrichum spp.</title>
        <authorList>
            <person name="Utami Y.D."/>
            <person name="Hiruma K."/>
        </authorList>
    </citation>
    <scope>NUCLEOTIDE SEQUENCE [LARGE SCALE GENOMIC DNA]</scope>
    <source>
        <strain evidence="3 4">MAFF 239500</strain>
    </source>
</reference>
<feature type="compositionally biased region" description="Basic and acidic residues" evidence="1">
    <location>
        <begin position="51"/>
        <end position="64"/>
    </location>
</feature>
<feature type="chain" id="PRO_5041243523" description="Small secreted protein" evidence="2">
    <location>
        <begin position="20"/>
        <end position="162"/>
    </location>
</feature>
<dbReference type="Proteomes" id="UP001055115">
    <property type="component" value="Unassembled WGS sequence"/>
</dbReference>
<evidence type="ECO:0000313" key="3">
    <source>
        <dbReference type="EMBL" id="GKT42991.1"/>
    </source>
</evidence>
<comment type="caution">
    <text evidence="3">The sequence shown here is derived from an EMBL/GenBank/DDBJ whole genome shotgun (WGS) entry which is preliminary data.</text>
</comment>